<keyword evidence="3" id="KW-1185">Reference proteome</keyword>
<dbReference type="Proteomes" id="UP001153076">
    <property type="component" value="Unassembled WGS sequence"/>
</dbReference>
<dbReference type="EMBL" id="JAKOGI010000098">
    <property type="protein sequence ID" value="KAJ8444434.1"/>
    <property type="molecule type" value="Genomic_DNA"/>
</dbReference>
<evidence type="ECO:0000313" key="2">
    <source>
        <dbReference type="EMBL" id="KAJ8444434.1"/>
    </source>
</evidence>
<dbReference type="AlphaFoldDB" id="A0A9Q1QJS5"/>
<organism evidence="2 3">
    <name type="scientific">Carnegiea gigantea</name>
    <dbReference type="NCBI Taxonomy" id="171969"/>
    <lineage>
        <taxon>Eukaryota</taxon>
        <taxon>Viridiplantae</taxon>
        <taxon>Streptophyta</taxon>
        <taxon>Embryophyta</taxon>
        <taxon>Tracheophyta</taxon>
        <taxon>Spermatophyta</taxon>
        <taxon>Magnoliopsida</taxon>
        <taxon>eudicotyledons</taxon>
        <taxon>Gunneridae</taxon>
        <taxon>Pentapetalae</taxon>
        <taxon>Caryophyllales</taxon>
        <taxon>Cactineae</taxon>
        <taxon>Cactaceae</taxon>
        <taxon>Cactoideae</taxon>
        <taxon>Echinocereeae</taxon>
        <taxon>Carnegiea</taxon>
    </lineage>
</organism>
<comment type="caution">
    <text evidence="2">The sequence shown here is derived from an EMBL/GenBank/DDBJ whole genome shotgun (WGS) entry which is preliminary data.</text>
</comment>
<feature type="compositionally biased region" description="Basic residues" evidence="1">
    <location>
        <begin position="44"/>
        <end position="62"/>
    </location>
</feature>
<proteinExistence type="predicted"/>
<gene>
    <name evidence="2" type="ORF">Cgig2_005956</name>
</gene>
<reference evidence="2" key="1">
    <citation type="submission" date="2022-04" db="EMBL/GenBank/DDBJ databases">
        <title>Carnegiea gigantea Genome sequencing and assembly v2.</title>
        <authorList>
            <person name="Copetti D."/>
            <person name="Sanderson M.J."/>
            <person name="Burquez A."/>
            <person name="Wojciechowski M.F."/>
        </authorList>
    </citation>
    <scope>NUCLEOTIDE SEQUENCE</scope>
    <source>
        <strain evidence="2">SGP5-SGP5p</strain>
        <tissue evidence="2">Aerial part</tissue>
    </source>
</reference>
<sequence>MMLSIAFSCLTMLLPEGRDYMYICLARSKRSNPQRQSFGFQGRRPTRASNSRKSRRERKTIKRMTTSQETQPYKKTLEGQINEEFKEWLNRSLLCTIDEPRDLGSLASAIIDGFGQCSKIYTLSSFNFILTLPTLELMEESLMNHEELETWFYDIKKWAKDDFWDTRKVWLDMYGVPPHG</sequence>
<accession>A0A9Q1QJS5</accession>
<evidence type="ECO:0000313" key="3">
    <source>
        <dbReference type="Proteomes" id="UP001153076"/>
    </source>
</evidence>
<evidence type="ECO:0000256" key="1">
    <source>
        <dbReference type="SAM" id="MobiDB-lite"/>
    </source>
</evidence>
<name>A0A9Q1QJS5_9CARY</name>
<feature type="region of interest" description="Disordered" evidence="1">
    <location>
        <begin position="33"/>
        <end position="69"/>
    </location>
</feature>
<protein>
    <submittedName>
        <fullName evidence="2">Uncharacterized protein</fullName>
    </submittedName>
</protein>